<keyword evidence="2" id="KW-1185">Reference proteome</keyword>
<protein>
    <submittedName>
        <fullName evidence="1">Uncharacterized protein</fullName>
    </submittedName>
</protein>
<accession>A0A6N4SPE7</accession>
<reference evidence="1 2" key="1">
    <citation type="journal article" date="2007" name="Appl. Environ. Microbiol.">
        <title>Genome sequence of the cellulolytic gliding bacterium Cytophaga hutchinsonii.</title>
        <authorList>
            <person name="Xie G."/>
            <person name="Bruce D.C."/>
            <person name="Challacombe J.F."/>
            <person name="Chertkov O."/>
            <person name="Detter J.C."/>
            <person name="Gilna P."/>
            <person name="Han C.S."/>
            <person name="Lucas S."/>
            <person name="Misra M."/>
            <person name="Myers G.L."/>
            <person name="Richardson P."/>
            <person name="Tapia R."/>
            <person name="Thayer N."/>
            <person name="Thompson L.S."/>
            <person name="Brettin T.S."/>
            <person name="Henrissat B."/>
            <person name="Wilson D.B."/>
            <person name="McBride M.J."/>
        </authorList>
    </citation>
    <scope>NUCLEOTIDE SEQUENCE [LARGE SCALE GENOMIC DNA]</scope>
    <source>
        <strain evidence="2">ATCC 33406 / DSM 1761 / CIP 103989 / NBRC 15051 / NCIMB 9469 / D465</strain>
    </source>
</reference>
<organism evidence="1 2">
    <name type="scientific">Cytophaga hutchinsonii (strain ATCC 33406 / DSM 1761 / CIP 103989 / NBRC 15051 / NCIMB 9469 / D465)</name>
    <dbReference type="NCBI Taxonomy" id="269798"/>
    <lineage>
        <taxon>Bacteria</taxon>
        <taxon>Pseudomonadati</taxon>
        <taxon>Bacteroidota</taxon>
        <taxon>Cytophagia</taxon>
        <taxon>Cytophagales</taxon>
        <taxon>Cytophagaceae</taxon>
        <taxon>Cytophaga</taxon>
    </lineage>
</organism>
<evidence type="ECO:0000313" key="1">
    <source>
        <dbReference type="EMBL" id="ABG58118.1"/>
    </source>
</evidence>
<proteinExistence type="predicted"/>
<name>A0A6N4SPE7_CYTH3</name>
<evidence type="ECO:0000313" key="2">
    <source>
        <dbReference type="Proteomes" id="UP000001822"/>
    </source>
</evidence>
<gene>
    <name evidence="1" type="ordered locus">CHU_0832</name>
</gene>
<dbReference type="AlphaFoldDB" id="A0A6N4SPE7"/>
<sequence>MQLLTSINKMNISADLEAYRKLFWDAFHRPQLKVAKYAELWQSLDLINDVLAGPFFSMYENGHIHYVFEDKERFPNINSLEDFKTWATYLINVYHDEVESLDKPATKDEEYDLHVLRFQTETKNKLLTLALNIQGEKEA</sequence>
<dbReference type="Proteomes" id="UP000001822">
    <property type="component" value="Chromosome"/>
</dbReference>
<dbReference type="KEGG" id="chu:CHU_0832"/>
<dbReference type="EMBL" id="CP000383">
    <property type="protein sequence ID" value="ABG58118.1"/>
    <property type="molecule type" value="Genomic_DNA"/>
</dbReference>